<feature type="compositionally biased region" description="Low complexity" evidence="2">
    <location>
        <begin position="89"/>
        <end position="113"/>
    </location>
</feature>
<evidence type="ECO:0000313" key="4">
    <source>
        <dbReference type="EMBL" id="CAG9802652.1"/>
    </source>
</evidence>
<dbReference type="GO" id="GO:0005739">
    <property type="term" value="C:mitochondrion"/>
    <property type="evidence" value="ECO:0007669"/>
    <property type="project" value="TreeGrafter"/>
</dbReference>
<reference evidence="4" key="1">
    <citation type="submission" date="2022-01" db="EMBL/GenBank/DDBJ databases">
        <authorList>
            <person name="King R."/>
        </authorList>
    </citation>
    <scope>NUCLEOTIDE SEQUENCE</scope>
</reference>
<accession>A0A9N9RUC0</accession>
<evidence type="ECO:0000313" key="5">
    <source>
        <dbReference type="Proteomes" id="UP001153620"/>
    </source>
</evidence>
<dbReference type="OrthoDB" id="1106148at2759"/>
<dbReference type="Pfam" id="PF06747">
    <property type="entry name" value="CHCH"/>
    <property type="match status" value="1"/>
</dbReference>
<keyword evidence="1" id="KW-1015">Disulfide bond</keyword>
<reference evidence="4" key="2">
    <citation type="submission" date="2022-10" db="EMBL/GenBank/DDBJ databases">
        <authorList>
            <consortium name="ENA_rothamsted_submissions"/>
            <consortium name="culmorum"/>
            <person name="King R."/>
        </authorList>
    </citation>
    <scope>NUCLEOTIDE SEQUENCE</scope>
</reference>
<dbReference type="EMBL" id="OU895878">
    <property type="protein sequence ID" value="CAG9802652.1"/>
    <property type="molecule type" value="Genomic_DNA"/>
</dbReference>
<dbReference type="PANTHER" id="PTHR13523:SF2">
    <property type="entry name" value="COILED-COIL-HELIX-COILED-COIL-HELIX DOMAIN CONTAINING 2, ISOFORM A-RELATED"/>
    <property type="match status" value="1"/>
</dbReference>
<dbReference type="GO" id="GO:0005634">
    <property type="term" value="C:nucleus"/>
    <property type="evidence" value="ECO:0007669"/>
    <property type="project" value="TreeGrafter"/>
</dbReference>
<feature type="region of interest" description="Disordered" evidence="2">
    <location>
        <begin position="79"/>
        <end position="120"/>
    </location>
</feature>
<dbReference type="AlphaFoldDB" id="A0A9N9RUC0"/>
<feature type="region of interest" description="Disordered" evidence="2">
    <location>
        <begin position="1"/>
        <end position="57"/>
    </location>
</feature>
<dbReference type="Proteomes" id="UP001153620">
    <property type="component" value="Chromosome 2"/>
</dbReference>
<feature type="compositionally biased region" description="Low complexity" evidence="2">
    <location>
        <begin position="39"/>
        <end position="55"/>
    </location>
</feature>
<feature type="compositionally biased region" description="Low complexity" evidence="2">
    <location>
        <begin position="15"/>
        <end position="31"/>
    </location>
</feature>
<sequence length="158" mass="16298">MPRRGRSASPPPAQRRPMATSAPQRPQQQARPAPPPAPVQAAPSAVAPAAAPVSQGPGLMANIASTAAGVAIGHTMGHAITGMFSGSGSDSQPQQQQQSAAPIAQQPQYAASSDQQTPSGPCAWEVRQFLQCAQQQSDLTLCDGFNEALRQCKSSNSM</sequence>
<dbReference type="PANTHER" id="PTHR13523">
    <property type="entry name" value="COILED-COIL-HELIX-COILED-COIL-HELIX DOMAIN CONTAINING 2/NUR77"/>
    <property type="match status" value="1"/>
</dbReference>
<dbReference type="GO" id="GO:0007005">
    <property type="term" value="P:mitochondrion organization"/>
    <property type="evidence" value="ECO:0007669"/>
    <property type="project" value="InterPro"/>
</dbReference>
<evidence type="ECO:0000256" key="2">
    <source>
        <dbReference type="SAM" id="MobiDB-lite"/>
    </source>
</evidence>
<proteinExistence type="predicted"/>
<feature type="domain" description="CHCH" evidence="3">
    <location>
        <begin position="122"/>
        <end position="154"/>
    </location>
</feature>
<evidence type="ECO:0000256" key="1">
    <source>
        <dbReference type="ARBA" id="ARBA00023157"/>
    </source>
</evidence>
<protein>
    <recommendedName>
        <fullName evidence="3">CHCH domain-containing protein</fullName>
    </recommendedName>
</protein>
<name>A0A9N9RUC0_9DIPT</name>
<organism evidence="4 5">
    <name type="scientific">Chironomus riparius</name>
    <dbReference type="NCBI Taxonomy" id="315576"/>
    <lineage>
        <taxon>Eukaryota</taxon>
        <taxon>Metazoa</taxon>
        <taxon>Ecdysozoa</taxon>
        <taxon>Arthropoda</taxon>
        <taxon>Hexapoda</taxon>
        <taxon>Insecta</taxon>
        <taxon>Pterygota</taxon>
        <taxon>Neoptera</taxon>
        <taxon>Endopterygota</taxon>
        <taxon>Diptera</taxon>
        <taxon>Nematocera</taxon>
        <taxon>Chironomoidea</taxon>
        <taxon>Chironomidae</taxon>
        <taxon>Chironominae</taxon>
        <taxon>Chironomus</taxon>
    </lineage>
</organism>
<evidence type="ECO:0000259" key="3">
    <source>
        <dbReference type="Pfam" id="PF06747"/>
    </source>
</evidence>
<keyword evidence="5" id="KW-1185">Reference proteome</keyword>
<dbReference type="InterPro" id="IPR055304">
    <property type="entry name" value="CHCHD2/10-like"/>
</dbReference>
<dbReference type="InterPro" id="IPR010625">
    <property type="entry name" value="CHCH"/>
</dbReference>
<gene>
    <name evidence="4" type="ORF">CHIRRI_LOCUS5558</name>
</gene>